<keyword evidence="1" id="KW-0805">Transcription regulation</keyword>
<keyword evidence="6" id="KW-1185">Reference proteome</keyword>
<dbReference type="CDD" id="cd00090">
    <property type="entry name" value="HTH_ARSR"/>
    <property type="match status" value="1"/>
</dbReference>
<dbReference type="RefSeq" id="WP_295192890.1">
    <property type="nucleotide sequence ID" value="NZ_JAWJZA010000010.1"/>
</dbReference>
<dbReference type="Proteomes" id="UP001272515">
    <property type="component" value="Unassembled WGS sequence"/>
</dbReference>
<dbReference type="PROSITE" id="PS50987">
    <property type="entry name" value="HTH_ARSR_2"/>
    <property type="match status" value="1"/>
</dbReference>
<dbReference type="InterPro" id="IPR036390">
    <property type="entry name" value="WH_DNA-bd_sf"/>
</dbReference>
<evidence type="ECO:0000256" key="1">
    <source>
        <dbReference type="ARBA" id="ARBA00023015"/>
    </source>
</evidence>
<comment type="caution">
    <text evidence="5">The sequence shown here is derived from an EMBL/GenBank/DDBJ whole genome shotgun (WGS) entry which is preliminary data.</text>
</comment>
<dbReference type="InterPro" id="IPR011991">
    <property type="entry name" value="ArsR-like_HTH"/>
</dbReference>
<feature type="domain" description="HTH arsR-type" evidence="4">
    <location>
        <begin position="4"/>
        <end position="97"/>
    </location>
</feature>
<dbReference type="NCBIfam" id="NF033788">
    <property type="entry name" value="HTH_metalloreg"/>
    <property type="match status" value="1"/>
</dbReference>
<accession>A0ABU3Z685</accession>
<dbReference type="Pfam" id="PF01022">
    <property type="entry name" value="HTH_5"/>
    <property type="match status" value="1"/>
</dbReference>
<dbReference type="InterPro" id="IPR001845">
    <property type="entry name" value="HTH_ArsR_DNA-bd_dom"/>
</dbReference>
<evidence type="ECO:0000313" key="6">
    <source>
        <dbReference type="Proteomes" id="UP001272515"/>
    </source>
</evidence>
<dbReference type="InterPro" id="IPR051011">
    <property type="entry name" value="Metal_resp_trans_reg"/>
</dbReference>
<dbReference type="PANTHER" id="PTHR43132:SF6">
    <property type="entry name" value="HTH-TYPE TRANSCRIPTIONAL REPRESSOR CZRA"/>
    <property type="match status" value="1"/>
</dbReference>
<evidence type="ECO:0000259" key="4">
    <source>
        <dbReference type="PROSITE" id="PS50987"/>
    </source>
</evidence>
<organism evidence="5 6">
    <name type="scientific">Veillonella absiana</name>
    <dbReference type="NCBI Taxonomy" id="3079305"/>
    <lineage>
        <taxon>Bacteria</taxon>
        <taxon>Bacillati</taxon>
        <taxon>Bacillota</taxon>
        <taxon>Negativicutes</taxon>
        <taxon>Veillonellales</taxon>
        <taxon>Veillonellaceae</taxon>
        <taxon>Veillonella</taxon>
    </lineage>
</organism>
<evidence type="ECO:0000256" key="2">
    <source>
        <dbReference type="ARBA" id="ARBA00023125"/>
    </source>
</evidence>
<sequence>MKEYSQETIQLLAELFKILGDPTRLRIVRLLLDHESSVNAIAEDMGMGQSAISHQLRVLRQARLVSFRKEGKTVFYSLNDDHVEMLLRQGLDHVSHQ</sequence>
<name>A0ABU3Z685_9FIRM</name>
<protein>
    <submittedName>
        <fullName evidence="5">Metalloregulator ArsR/SmtB family transcription factor</fullName>
    </submittedName>
</protein>
<proteinExistence type="predicted"/>
<evidence type="ECO:0000256" key="3">
    <source>
        <dbReference type="ARBA" id="ARBA00023163"/>
    </source>
</evidence>
<dbReference type="SUPFAM" id="SSF46785">
    <property type="entry name" value="Winged helix' DNA-binding domain"/>
    <property type="match status" value="1"/>
</dbReference>
<evidence type="ECO:0000313" key="5">
    <source>
        <dbReference type="EMBL" id="MDV5087427.1"/>
    </source>
</evidence>
<dbReference type="PANTHER" id="PTHR43132">
    <property type="entry name" value="ARSENICAL RESISTANCE OPERON REPRESSOR ARSR-RELATED"/>
    <property type="match status" value="1"/>
</dbReference>
<dbReference type="InterPro" id="IPR036388">
    <property type="entry name" value="WH-like_DNA-bd_sf"/>
</dbReference>
<gene>
    <name evidence="5" type="ORF">RVY80_00975</name>
</gene>
<dbReference type="PRINTS" id="PR00778">
    <property type="entry name" value="HTHARSR"/>
</dbReference>
<keyword evidence="3" id="KW-0804">Transcription</keyword>
<reference evidence="5 6" key="1">
    <citation type="submission" date="2023-10" db="EMBL/GenBank/DDBJ databases">
        <title>Veillonella sp. nov., isolated from a pig farm feces dump.</title>
        <authorList>
            <person name="Chang Y.-H."/>
        </authorList>
    </citation>
    <scope>NUCLEOTIDE SEQUENCE [LARGE SCALE GENOMIC DNA]</scope>
    <source>
        <strain evidence="5 6">YH-vei2233</strain>
    </source>
</reference>
<dbReference type="Gene3D" id="1.10.10.10">
    <property type="entry name" value="Winged helix-like DNA-binding domain superfamily/Winged helix DNA-binding domain"/>
    <property type="match status" value="1"/>
</dbReference>
<dbReference type="SMART" id="SM00418">
    <property type="entry name" value="HTH_ARSR"/>
    <property type="match status" value="1"/>
</dbReference>
<dbReference type="EMBL" id="JAWJZB010000001">
    <property type="protein sequence ID" value="MDV5087427.1"/>
    <property type="molecule type" value="Genomic_DNA"/>
</dbReference>
<keyword evidence="2" id="KW-0238">DNA-binding</keyword>